<dbReference type="InterPro" id="IPR007539">
    <property type="entry name" value="DUF551"/>
</dbReference>
<dbReference type="Pfam" id="PF04448">
    <property type="entry name" value="DUF551"/>
    <property type="match status" value="1"/>
</dbReference>
<name>A0A3B0MQ40_9GAMM</name>
<accession>A0A3B0MQ40</accession>
<dbReference type="EMBL" id="UFQR01000018">
    <property type="protein sequence ID" value="SSW96496.1"/>
    <property type="molecule type" value="Genomic_DNA"/>
</dbReference>
<organism evidence="2">
    <name type="scientific">Arsenophonus endosymbiont of Trialeurodes vaporariorum</name>
    <dbReference type="NCBI Taxonomy" id="235567"/>
    <lineage>
        <taxon>Bacteria</taxon>
        <taxon>Pseudomonadati</taxon>
        <taxon>Pseudomonadota</taxon>
        <taxon>Gammaproteobacteria</taxon>
        <taxon>Enterobacterales</taxon>
        <taxon>Morganellaceae</taxon>
        <taxon>Arsenophonus</taxon>
    </lineage>
</organism>
<feature type="domain" description="DUF551" evidence="1">
    <location>
        <begin position="4"/>
        <end position="67"/>
    </location>
</feature>
<reference evidence="2" key="1">
    <citation type="submission" date="2018-04" db="EMBL/GenBank/DDBJ databases">
        <authorList>
            <person name="Go L.Y."/>
            <person name="Mitchell J.A."/>
        </authorList>
    </citation>
    <scope>NUCLEOTIDE SEQUENCE</scope>
    <source>
        <strain evidence="2">ARTV</strain>
    </source>
</reference>
<gene>
    <name evidence="2" type="ORF">ARTV_2944</name>
</gene>
<evidence type="ECO:0000313" key="2">
    <source>
        <dbReference type="EMBL" id="SSW96496.1"/>
    </source>
</evidence>
<evidence type="ECO:0000259" key="1">
    <source>
        <dbReference type="Pfam" id="PF04448"/>
    </source>
</evidence>
<protein>
    <recommendedName>
        <fullName evidence="1">DUF551 domain-containing protein</fullName>
    </recommendedName>
</protein>
<dbReference type="AlphaFoldDB" id="A0A3B0MQ40"/>
<sequence>MNHWIYCSVGMPDIDDKVLIYRKNNNIQLEGIGTYLGNNKFYYGHCCQGIQKTCTASHWMPLPEPPNTLGNNQNAKQNS</sequence>
<proteinExistence type="predicted"/>